<evidence type="ECO:0000256" key="6">
    <source>
        <dbReference type="SAM" id="MobiDB-lite"/>
    </source>
</evidence>
<dbReference type="InterPro" id="IPR007356">
    <property type="entry name" value="tRNA_m1G_MeTrfase_euk"/>
</dbReference>
<evidence type="ECO:0000313" key="9">
    <source>
        <dbReference type="Proteomes" id="UP000549394"/>
    </source>
</evidence>
<feature type="compositionally biased region" description="Basic and acidic residues" evidence="6">
    <location>
        <begin position="1"/>
        <end position="31"/>
    </location>
</feature>
<accession>A0A7I8W093</accession>
<comment type="catalytic activity">
    <reaction evidence="5">
        <text>guanosine(9) in tRNA + S-adenosyl-L-methionine = N(1)-methylguanosine(9) in tRNA + S-adenosyl-L-homocysteine + H(+)</text>
        <dbReference type="Rhea" id="RHEA:43156"/>
        <dbReference type="Rhea" id="RHEA-COMP:10367"/>
        <dbReference type="Rhea" id="RHEA-COMP:10368"/>
        <dbReference type="ChEBI" id="CHEBI:15378"/>
        <dbReference type="ChEBI" id="CHEBI:57856"/>
        <dbReference type="ChEBI" id="CHEBI:59789"/>
        <dbReference type="ChEBI" id="CHEBI:73542"/>
        <dbReference type="ChEBI" id="CHEBI:74269"/>
        <dbReference type="EC" id="2.1.1.221"/>
    </reaction>
</comment>
<dbReference type="FunFam" id="3.40.1280.30:FF:000001">
    <property type="entry name" value="tRNA methyltransferase 10 homolog A"/>
    <property type="match status" value="1"/>
</dbReference>
<gene>
    <name evidence="8" type="ORF">DGYR_LOCUS9509</name>
</gene>
<dbReference type="InterPro" id="IPR038459">
    <property type="entry name" value="MT_TRM10-typ_sf"/>
</dbReference>
<evidence type="ECO:0000256" key="4">
    <source>
        <dbReference type="ARBA" id="ARBA00022691"/>
    </source>
</evidence>
<keyword evidence="3" id="KW-0808">Transferase</keyword>
<keyword evidence="4" id="KW-0949">S-adenosyl-L-methionine</keyword>
<organism evidence="8 9">
    <name type="scientific">Dimorphilus gyrociliatus</name>
    <dbReference type="NCBI Taxonomy" id="2664684"/>
    <lineage>
        <taxon>Eukaryota</taxon>
        <taxon>Metazoa</taxon>
        <taxon>Spiralia</taxon>
        <taxon>Lophotrochozoa</taxon>
        <taxon>Annelida</taxon>
        <taxon>Polychaeta</taxon>
        <taxon>Polychaeta incertae sedis</taxon>
        <taxon>Dinophilidae</taxon>
        <taxon>Dimorphilus</taxon>
    </lineage>
</organism>
<evidence type="ECO:0000259" key="7">
    <source>
        <dbReference type="PROSITE" id="PS51675"/>
    </source>
</evidence>
<dbReference type="OrthoDB" id="278300at2759"/>
<evidence type="ECO:0000256" key="3">
    <source>
        <dbReference type="ARBA" id="ARBA00022679"/>
    </source>
</evidence>
<dbReference type="GO" id="GO:0000049">
    <property type="term" value="F:tRNA binding"/>
    <property type="evidence" value="ECO:0007669"/>
    <property type="project" value="TreeGrafter"/>
</dbReference>
<protein>
    <recommendedName>
        <fullName evidence="1">tRNA (guanine(9)-N(1))-methyltransferase</fullName>
        <ecNumber evidence="1">2.1.1.221</ecNumber>
    </recommendedName>
</protein>
<dbReference type="GO" id="GO:0005654">
    <property type="term" value="C:nucleoplasm"/>
    <property type="evidence" value="ECO:0007669"/>
    <property type="project" value="TreeGrafter"/>
</dbReference>
<dbReference type="EMBL" id="CAJFCJ010000014">
    <property type="protein sequence ID" value="CAD5121574.1"/>
    <property type="molecule type" value="Genomic_DNA"/>
</dbReference>
<evidence type="ECO:0000313" key="8">
    <source>
        <dbReference type="EMBL" id="CAD5121574.1"/>
    </source>
</evidence>
<feature type="region of interest" description="Disordered" evidence="6">
    <location>
        <begin position="1"/>
        <end position="76"/>
    </location>
</feature>
<evidence type="ECO:0000256" key="1">
    <source>
        <dbReference type="ARBA" id="ARBA00012797"/>
    </source>
</evidence>
<sequence length="270" mass="31351">MEETANKDYEPEKIDEKAGKQDESDNADKIEPTLSKKQQKKLAKYEKRMAFRSEKRQQEKLRKKERRKECLEKGLEVPPSRKSLKKRKMKESSCQIRVVMDCGFNDLMNEKDIGCLSKQIQNSYAVNRRAPSPLQLHICNASGELLNQLQIKGSDNWDIVFLDKPYYEEFDKKSIVYLSSDSENVLNTLEVDKVYIIGGLVDHNHSKGLCLKLAEERGISHAQLPIGKYIQMCQRKVLAVNHVFDILLKFSEQNDWKEAFETVLPKRKKV</sequence>
<dbReference type="Gene3D" id="3.40.1280.30">
    <property type="match status" value="1"/>
</dbReference>
<dbReference type="GO" id="GO:0052905">
    <property type="term" value="F:tRNA (guanosine(9)-N1)-methyltransferase activity"/>
    <property type="evidence" value="ECO:0007669"/>
    <property type="project" value="UniProtKB-EC"/>
</dbReference>
<name>A0A7I8W093_9ANNE</name>
<keyword evidence="2" id="KW-0489">Methyltransferase</keyword>
<dbReference type="PANTHER" id="PTHR13563">
    <property type="entry name" value="TRNA (GUANINE-9-) METHYLTRANSFERASE"/>
    <property type="match status" value="1"/>
</dbReference>
<keyword evidence="9" id="KW-1185">Reference proteome</keyword>
<reference evidence="8 9" key="1">
    <citation type="submission" date="2020-08" db="EMBL/GenBank/DDBJ databases">
        <authorList>
            <person name="Hejnol A."/>
        </authorList>
    </citation>
    <scope>NUCLEOTIDE SEQUENCE [LARGE SCALE GENOMIC DNA]</scope>
</reference>
<proteinExistence type="predicted"/>
<dbReference type="AlphaFoldDB" id="A0A7I8W093"/>
<comment type="caution">
    <text evidence="8">The sequence shown here is derived from an EMBL/GenBank/DDBJ whole genome shotgun (WGS) entry which is preliminary data.</text>
</comment>
<dbReference type="GO" id="GO:0002939">
    <property type="term" value="P:tRNA N1-guanine methylation"/>
    <property type="evidence" value="ECO:0007669"/>
    <property type="project" value="TreeGrafter"/>
</dbReference>
<feature type="domain" description="SAM-dependent MTase TRM10-type" evidence="7">
    <location>
        <begin position="84"/>
        <end position="270"/>
    </location>
</feature>
<dbReference type="PROSITE" id="PS51675">
    <property type="entry name" value="SAM_MT_TRM10"/>
    <property type="match status" value="1"/>
</dbReference>
<dbReference type="InterPro" id="IPR028564">
    <property type="entry name" value="MT_TRM10-typ"/>
</dbReference>
<dbReference type="EC" id="2.1.1.221" evidence="1"/>
<evidence type="ECO:0000256" key="2">
    <source>
        <dbReference type="ARBA" id="ARBA00022603"/>
    </source>
</evidence>
<dbReference type="Proteomes" id="UP000549394">
    <property type="component" value="Unassembled WGS sequence"/>
</dbReference>
<feature type="compositionally biased region" description="Basic and acidic residues" evidence="6">
    <location>
        <begin position="43"/>
        <end position="75"/>
    </location>
</feature>
<evidence type="ECO:0000256" key="5">
    <source>
        <dbReference type="ARBA" id="ARBA00048434"/>
    </source>
</evidence>
<dbReference type="PANTHER" id="PTHR13563:SF13">
    <property type="entry name" value="TRNA METHYLTRANSFERASE 10 HOMOLOG A"/>
    <property type="match status" value="1"/>
</dbReference>
<dbReference type="CDD" id="cd18101">
    <property type="entry name" value="Trm10euk_A"/>
    <property type="match status" value="1"/>
</dbReference>